<dbReference type="InterPro" id="IPR051011">
    <property type="entry name" value="Metal_resp_trans_reg"/>
</dbReference>
<dbReference type="AlphaFoldDB" id="A0A2S3W234"/>
<comment type="caution">
    <text evidence="5">The sequence shown here is derived from an EMBL/GenBank/DDBJ whole genome shotgun (WGS) entry which is preliminary data.</text>
</comment>
<dbReference type="CDD" id="cd00090">
    <property type="entry name" value="HTH_ARSR"/>
    <property type="match status" value="1"/>
</dbReference>
<dbReference type="SUPFAM" id="SSF46785">
    <property type="entry name" value="Winged helix' DNA-binding domain"/>
    <property type="match status" value="1"/>
</dbReference>
<dbReference type="EMBL" id="POTC01000014">
    <property type="protein sequence ID" value="POF62945.1"/>
    <property type="molecule type" value="Genomic_DNA"/>
</dbReference>
<dbReference type="InterPro" id="IPR036390">
    <property type="entry name" value="WH_DNA-bd_sf"/>
</dbReference>
<keyword evidence="6" id="KW-1185">Reference proteome</keyword>
<dbReference type="PRINTS" id="PR00778">
    <property type="entry name" value="HTHARSR"/>
</dbReference>
<evidence type="ECO:0000313" key="6">
    <source>
        <dbReference type="Proteomes" id="UP000237344"/>
    </source>
</evidence>
<dbReference type="InterPro" id="IPR001845">
    <property type="entry name" value="HTH_ArsR_DNA-bd_dom"/>
</dbReference>
<dbReference type="PROSITE" id="PS50987">
    <property type="entry name" value="HTH_ARSR_2"/>
    <property type="match status" value="1"/>
</dbReference>
<dbReference type="Proteomes" id="UP000237344">
    <property type="component" value="Unassembled WGS sequence"/>
</dbReference>
<evidence type="ECO:0000256" key="1">
    <source>
        <dbReference type="ARBA" id="ARBA00023015"/>
    </source>
</evidence>
<dbReference type="PANTHER" id="PTHR43132">
    <property type="entry name" value="ARSENICAL RESISTANCE OPERON REPRESSOR ARSR-RELATED"/>
    <property type="match status" value="1"/>
</dbReference>
<feature type="domain" description="HTH arsR-type" evidence="4">
    <location>
        <begin position="10"/>
        <end position="104"/>
    </location>
</feature>
<dbReference type="Gene3D" id="1.10.10.10">
    <property type="entry name" value="Winged helix-like DNA-binding domain superfamily/Winged helix DNA-binding domain"/>
    <property type="match status" value="1"/>
</dbReference>
<sequence>MNAIMDRLPRTREAAELLAQRLRLFAQPQRLLVLATLLEGEKSVGQIESATSIGQPTLSQQLAELRRAEIVVTRKEARQVIYRIITDEEATRIRLMFSIMDPEVDISDAVPGVQDSPAVGTNTSAARPAQVSAARFARIACGE</sequence>
<proteinExistence type="predicted"/>
<name>A0A2S3W234_9PROT</name>
<dbReference type="InterPro" id="IPR036388">
    <property type="entry name" value="WH-like_DNA-bd_sf"/>
</dbReference>
<accession>A0A2S3W234</accession>
<organism evidence="5 6">
    <name type="scientific">Novacetimonas maltaceti</name>
    <dbReference type="NCBI Taxonomy" id="1203393"/>
    <lineage>
        <taxon>Bacteria</taxon>
        <taxon>Pseudomonadati</taxon>
        <taxon>Pseudomonadota</taxon>
        <taxon>Alphaproteobacteria</taxon>
        <taxon>Acetobacterales</taxon>
        <taxon>Acetobacteraceae</taxon>
        <taxon>Novacetimonas</taxon>
    </lineage>
</organism>
<evidence type="ECO:0000259" key="4">
    <source>
        <dbReference type="PROSITE" id="PS50987"/>
    </source>
</evidence>
<reference evidence="5 6" key="1">
    <citation type="submission" date="2018-01" db="EMBL/GenBank/DDBJ databases">
        <title>Draft Genome Sequence of Komagataeibacter maltaceti LMG 1529, a Vinegar Producing Acetic Acid Bacterium Isolated from Malt Vinegar Brewery Acetifiers.</title>
        <authorList>
            <person name="Zhang Q."/>
            <person name="Hollensteiner J."/>
            <person name="Poehlein A."/>
            <person name="Daniel R."/>
        </authorList>
    </citation>
    <scope>NUCLEOTIDE SEQUENCE [LARGE SCALE GENOMIC DNA]</scope>
    <source>
        <strain evidence="5 6">LMG 1529</strain>
    </source>
</reference>
<protein>
    <recommendedName>
        <fullName evidence="4">HTH arsR-type domain-containing protein</fullName>
    </recommendedName>
</protein>
<keyword evidence="1" id="KW-0805">Transcription regulation</keyword>
<dbReference type="GO" id="GO:0003700">
    <property type="term" value="F:DNA-binding transcription factor activity"/>
    <property type="evidence" value="ECO:0007669"/>
    <property type="project" value="InterPro"/>
</dbReference>
<gene>
    <name evidence="5" type="ORF">KMAL_14450</name>
</gene>
<dbReference type="GO" id="GO:0003677">
    <property type="term" value="F:DNA binding"/>
    <property type="evidence" value="ECO:0007669"/>
    <property type="project" value="UniProtKB-KW"/>
</dbReference>
<evidence type="ECO:0000256" key="3">
    <source>
        <dbReference type="ARBA" id="ARBA00023163"/>
    </source>
</evidence>
<dbReference type="Pfam" id="PF01022">
    <property type="entry name" value="HTH_5"/>
    <property type="match status" value="1"/>
</dbReference>
<keyword evidence="2" id="KW-0238">DNA-binding</keyword>
<dbReference type="InterPro" id="IPR011991">
    <property type="entry name" value="ArsR-like_HTH"/>
</dbReference>
<keyword evidence="3" id="KW-0804">Transcription</keyword>
<dbReference type="NCBIfam" id="NF033788">
    <property type="entry name" value="HTH_metalloreg"/>
    <property type="match status" value="1"/>
</dbReference>
<evidence type="ECO:0000256" key="2">
    <source>
        <dbReference type="ARBA" id="ARBA00023125"/>
    </source>
</evidence>
<dbReference type="SMART" id="SM00418">
    <property type="entry name" value="HTH_ARSR"/>
    <property type="match status" value="1"/>
</dbReference>
<dbReference type="PANTHER" id="PTHR43132:SF2">
    <property type="entry name" value="ARSENICAL RESISTANCE OPERON REPRESSOR ARSR-RELATED"/>
    <property type="match status" value="1"/>
</dbReference>
<evidence type="ECO:0000313" key="5">
    <source>
        <dbReference type="EMBL" id="POF62945.1"/>
    </source>
</evidence>